<dbReference type="InterPro" id="IPR004367">
    <property type="entry name" value="Cyclin_C-dom"/>
</dbReference>
<dbReference type="InterPro" id="IPR039361">
    <property type="entry name" value="Cyclin"/>
</dbReference>
<reference evidence="6" key="1">
    <citation type="submission" date="2023-07" db="EMBL/GenBank/DDBJ databases">
        <authorList>
            <consortium name="AG Swart"/>
            <person name="Singh M."/>
            <person name="Singh A."/>
            <person name="Seah K."/>
            <person name="Emmerich C."/>
        </authorList>
    </citation>
    <scope>NUCLEOTIDE SEQUENCE</scope>
    <source>
        <strain evidence="6">DP1</strain>
    </source>
</reference>
<feature type="compositionally biased region" description="Basic residues" evidence="3">
    <location>
        <begin position="610"/>
        <end position="623"/>
    </location>
</feature>
<organism evidence="6 7">
    <name type="scientific">Euplotes crassus</name>
    <dbReference type="NCBI Taxonomy" id="5936"/>
    <lineage>
        <taxon>Eukaryota</taxon>
        <taxon>Sar</taxon>
        <taxon>Alveolata</taxon>
        <taxon>Ciliophora</taxon>
        <taxon>Intramacronucleata</taxon>
        <taxon>Spirotrichea</taxon>
        <taxon>Hypotrichia</taxon>
        <taxon>Euplotida</taxon>
        <taxon>Euplotidae</taxon>
        <taxon>Moneuplotes</taxon>
    </lineage>
</organism>
<keyword evidence="7" id="KW-1185">Reference proteome</keyword>
<dbReference type="Pfam" id="PF02984">
    <property type="entry name" value="Cyclin_C"/>
    <property type="match status" value="1"/>
</dbReference>
<dbReference type="InterPro" id="IPR036915">
    <property type="entry name" value="Cyclin-like_sf"/>
</dbReference>
<dbReference type="SMART" id="SM01332">
    <property type="entry name" value="Cyclin_C"/>
    <property type="match status" value="1"/>
</dbReference>
<sequence length="696" mass="79830">MFFKGLYGAARQPYSIHARYHQKQPTRILYVNKPNMASRSDFNEGKTKSPLPDRRHEQMNYSEAYYHMQTDEKSYAYLRKYNPEIRYKEDVINVYKFLIQESKEIMLQREQTCFLAMEYFLQTMIRCQNLRRNEIGIIAAAALMVASKFDELDYNLLPASDIIYFMKSSPAVRHYDNTFDEKDLIECEKNILDRLDWRIHQYTAFHFLENFIMQGIDINFHDSLSERKCSGDMTTNVTNSSFESSIPPRASKNMFQHPKSLNRSFQSSPKFMNKAAGATLVRKQINGSHKATPETKKTPGNRMNSQEVKKFFELCEYLIKLSCIILETQDFKASKVAAACVMTSRKIMNVQPIWCTQLETITSYTYIDLTKCVNLLLDNYNSIKINGKVFPVSEIFGRQPYAYKKITPIKSLLESEKLNIKCNGSVSPTQSRVPIRPKLSLKKIKSTIDETRSRGIKRNNYDTYLQMSPSGILGNLLKKKRKCIQNNSSVSNVSDLKKASFSKFAVIHSDDDSDTSSDTSSSIGSKKICFKNIITVIHGSKRLIEEINDTEEGPKLANKTRCAPKPFLLQKNNSCGQKPSNPTAKSIYDKYKTPLDTKLPRAKSTLYKISKKKHPSKIMKSKQPKLSSQDSYPSLPSSRLSSISKAPLARLNSLECNVNNFKLKEVTTRNPIKTITKSFTKKLKCQELSKFKKNPL</sequence>
<name>A0AAD1Y965_EUPCR</name>
<comment type="caution">
    <text evidence="6">The sequence shown here is derived from an EMBL/GenBank/DDBJ whole genome shotgun (WGS) entry which is preliminary data.</text>
</comment>
<evidence type="ECO:0000259" key="5">
    <source>
        <dbReference type="SMART" id="SM01332"/>
    </source>
</evidence>
<dbReference type="EMBL" id="CAMPGE010030207">
    <property type="protein sequence ID" value="CAI2387716.1"/>
    <property type="molecule type" value="Genomic_DNA"/>
</dbReference>
<accession>A0AAD1Y965</accession>
<feature type="domain" description="Cyclin-like" evidence="4">
    <location>
        <begin position="270"/>
        <end position="378"/>
    </location>
</feature>
<feature type="compositionally biased region" description="Low complexity" evidence="3">
    <location>
        <begin position="626"/>
        <end position="639"/>
    </location>
</feature>
<dbReference type="CDD" id="cd20529">
    <property type="entry name" value="CYCLIN_CCNJ-like_rpt2"/>
    <property type="match status" value="1"/>
</dbReference>
<evidence type="ECO:0000259" key="4">
    <source>
        <dbReference type="SMART" id="SM00385"/>
    </source>
</evidence>
<feature type="domain" description="Cyclin C-terminal" evidence="5">
    <location>
        <begin position="202"/>
        <end position="412"/>
    </location>
</feature>
<feature type="region of interest" description="Disordered" evidence="3">
    <location>
        <begin position="610"/>
        <end position="639"/>
    </location>
</feature>
<comment type="similarity">
    <text evidence="2">Belongs to the cyclin family.</text>
</comment>
<evidence type="ECO:0000256" key="3">
    <source>
        <dbReference type="SAM" id="MobiDB-lite"/>
    </source>
</evidence>
<dbReference type="SUPFAM" id="SSF47954">
    <property type="entry name" value="Cyclin-like"/>
    <property type="match status" value="2"/>
</dbReference>
<dbReference type="SMART" id="SM00385">
    <property type="entry name" value="CYCLIN"/>
    <property type="match status" value="2"/>
</dbReference>
<evidence type="ECO:0000313" key="7">
    <source>
        <dbReference type="Proteomes" id="UP001295684"/>
    </source>
</evidence>
<proteinExistence type="inferred from homology"/>
<feature type="domain" description="Cyclin-like" evidence="4">
    <location>
        <begin position="96"/>
        <end position="193"/>
    </location>
</feature>
<dbReference type="PANTHER" id="PTHR10177">
    <property type="entry name" value="CYCLINS"/>
    <property type="match status" value="1"/>
</dbReference>
<evidence type="ECO:0000313" key="6">
    <source>
        <dbReference type="EMBL" id="CAI2387716.1"/>
    </source>
</evidence>
<dbReference type="Pfam" id="PF00134">
    <property type="entry name" value="Cyclin_N"/>
    <property type="match status" value="1"/>
</dbReference>
<dbReference type="AlphaFoldDB" id="A0AAD1Y965"/>
<gene>
    <name evidence="6" type="ORF">ECRASSUSDP1_LOCUS29350</name>
</gene>
<evidence type="ECO:0008006" key="8">
    <source>
        <dbReference type="Google" id="ProtNLM"/>
    </source>
</evidence>
<dbReference type="InterPro" id="IPR006671">
    <property type="entry name" value="Cyclin_N"/>
</dbReference>
<evidence type="ECO:0000256" key="1">
    <source>
        <dbReference type="ARBA" id="ARBA00023127"/>
    </source>
</evidence>
<dbReference type="Proteomes" id="UP001295684">
    <property type="component" value="Unassembled WGS sequence"/>
</dbReference>
<protein>
    <recommendedName>
        <fullName evidence="8">Cyclin-like domain-containing protein</fullName>
    </recommendedName>
</protein>
<dbReference type="InterPro" id="IPR013763">
    <property type="entry name" value="Cyclin-like_dom"/>
</dbReference>
<keyword evidence="1 2" id="KW-0195">Cyclin</keyword>
<dbReference type="Gene3D" id="1.10.472.10">
    <property type="entry name" value="Cyclin-like"/>
    <property type="match status" value="2"/>
</dbReference>
<evidence type="ECO:0000256" key="2">
    <source>
        <dbReference type="RuleBase" id="RU000383"/>
    </source>
</evidence>